<dbReference type="EMBL" id="JACXXJ020000005">
    <property type="protein sequence ID" value="MBF2716899.1"/>
    <property type="molecule type" value="Genomic_DNA"/>
</dbReference>
<organism evidence="1 2">
    <name type="scientific">Agrobacterium vitis</name>
    <name type="common">Rhizobium vitis</name>
    <dbReference type="NCBI Taxonomy" id="373"/>
    <lineage>
        <taxon>Bacteria</taxon>
        <taxon>Pseudomonadati</taxon>
        <taxon>Pseudomonadota</taxon>
        <taxon>Alphaproteobacteria</taxon>
        <taxon>Hyphomicrobiales</taxon>
        <taxon>Rhizobiaceae</taxon>
        <taxon>Rhizobium/Agrobacterium group</taxon>
        <taxon>Agrobacterium</taxon>
    </lineage>
</organism>
<dbReference type="Proteomes" id="UP000655037">
    <property type="component" value="Unassembled WGS sequence"/>
</dbReference>
<evidence type="ECO:0000313" key="1">
    <source>
        <dbReference type="EMBL" id="MBF2716899.1"/>
    </source>
</evidence>
<protein>
    <submittedName>
        <fullName evidence="1">Uncharacterized protein</fullName>
    </submittedName>
</protein>
<reference evidence="1" key="1">
    <citation type="submission" date="2020-11" db="EMBL/GenBank/DDBJ databases">
        <title>Agrobacterium vitis strain K377 genome.</title>
        <authorList>
            <person name="Xi H."/>
        </authorList>
    </citation>
    <scope>NUCLEOTIDE SEQUENCE</scope>
    <source>
        <strain evidence="1">K377</strain>
    </source>
</reference>
<name>A0AAE2UY80_AGRVI</name>
<accession>A0AAE2UY80</accession>
<proteinExistence type="predicted"/>
<evidence type="ECO:0000313" key="2">
    <source>
        <dbReference type="Proteomes" id="UP000655037"/>
    </source>
</evidence>
<comment type="caution">
    <text evidence="1">The sequence shown here is derived from an EMBL/GenBank/DDBJ whole genome shotgun (WGS) entry which is preliminary data.</text>
</comment>
<gene>
    <name evidence="1" type="ORF">IEI95_022050</name>
</gene>
<dbReference type="AlphaFoldDB" id="A0AAE2UY80"/>
<sequence length="46" mass="5142">MIIKSAINQPARGSYEPRPQTTLVDYMALGQLAIKRFPKVRAVLAK</sequence>
<dbReference type="RefSeq" id="WP_194417033.1">
    <property type="nucleotide sequence ID" value="NZ_JACXXJ020000005.1"/>
</dbReference>